<keyword evidence="3 8" id="KW-0812">Transmembrane</keyword>
<evidence type="ECO:0000313" key="10">
    <source>
        <dbReference type="EMBL" id="CAH1115252.1"/>
    </source>
</evidence>
<evidence type="ECO:0000259" key="9">
    <source>
        <dbReference type="Pfam" id="PF09779"/>
    </source>
</evidence>
<name>A0A9P0GL82_9CUCU</name>
<evidence type="ECO:0000256" key="1">
    <source>
        <dbReference type="ARBA" id="ARBA00004473"/>
    </source>
</evidence>
<dbReference type="AlphaFoldDB" id="A0A9P0GL82"/>
<reference evidence="10" key="1">
    <citation type="submission" date="2022-01" db="EMBL/GenBank/DDBJ databases">
        <authorList>
            <person name="King R."/>
        </authorList>
    </citation>
    <scope>NUCLEOTIDE SEQUENCE</scope>
</reference>
<evidence type="ECO:0000256" key="8">
    <source>
        <dbReference type="SAM" id="Phobius"/>
    </source>
</evidence>
<feature type="transmembrane region" description="Helical" evidence="8">
    <location>
        <begin position="6"/>
        <end position="30"/>
    </location>
</feature>
<keyword evidence="6" id="KW-0539">Nucleus</keyword>
<gene>
    <name evidence="10" type="ORF">PSYICH_LOCUS15484</name>
</gene>
<dbReference type="GO" id="GO:0051015">
    <property type="term" value="F:actin filament binding"/>
    <property type="evidence" value="ECO:0007669"/>
    <property type="project" value="TreeGrafter"/>
</dbReference>
<dbReference type="InterPro" id="IPR040041">
    <property type="entry name" value="TMEM201"/>
</dbReference>
<evidence type="ECO:0000256" key="7">
    <source>
        <dbReference type="SAM" id="MobiDB-lite"/>
    </source>
</evidence>
<feature type="transmembrane region" description="Helical" evidence="8">
    <location>
        <begin position="198"/>
        <end position="221"/>
    </location>
</feature>
<dbReference type="Proteomes" id="UP001153636">
    <property type="component" value="Chromosome 9"/>
</dbReference>
<feature type="transmembrane region" description="Helical" evidence="8">
    <location>
        <begin position="300"/>
        <end position="319"/>
    </location>
</feature>
<feature type="domain" description="Ima1 N-terminal" evidence="9">
    <location>
        <begin position="40"/>
        <end position="152"/>
    </location>
</feature>
<evidence type="ECO:0000313" key="11">
    <source>
        <dbReference type="Proteomes" id="UP001153636"/>
    </source>
</evidence>
<evidence type="ECO:0000256" key="6">
    <source>
        <dbReference type="ARBA" id="ARBA00023242"/>
    </source>
</evidence>
<sequence length="650" mass="74757">MHFFLESFVVVVFCLAAFLLAFLIILNLYLIKRNGFYVSVNCWFCNEWTKVAYEDRNHFDCPSCLQYNGFKQDGSYNKVIKAQYDTSSTKYSTQMAETYENGLCTYCNNNQQLKVYQLAKFVPINEENYDLEIEHFQKQLEKAYKLCKKCEKVLKTTIDQQHAWLFGSRLKDIRKKGVSLLKLAKKEIENKNSYFLRLLRLILIVLNIIILFHILNIRIVYPKLNWNKVLPIGVFNSYKILLVDFYNTISNSYNEYRSDWESLKIYMPKDVKLQTNIMTYTTISGCFLDLVLSIGQRRTFWWKANGLIAWALLFVTFSLNFSDYFMVYIFLTKLFASLTLLCYYTWFTSIESTNTKDYKFKKLMKPENNAESSDEETDEEIPRSFNTSQRLKMTSPKSTITSPTSYRAYSPLIQHVTAAKSFTAKSVTSTSDLYNSSSSNELNRSLDNLHLTNLGHKYERCTSPIFSVSSVNKRPILSPAKLRNITQNPWTAGGFWKNDACVFSANVGSTNLSRSSSQSSGFGSTHDNLNNPFSSLPVSREPSITSEGDRVSILSEPAYHFTPISPPMTLGTPKPSVLYYKADNNTFYPVLSQDNMLFIQNGIPQQSFCNSSLRNFDTKSVTSNSLFSEKPISPLFKNIQVSGSFRKPNF</sequence>
<keyword evidence="11" id="KW-1185">Reference proteome</keyword>
<dbReference type="EMBL" id="OV651821">
    <property type="protein sequence ID" value="CAH1115252.1"/>
    <property type="molecule type" value="Genomic_DNA"/>
</dbReference>
<evidence type="ECO:0000256" key="5">
    <source>
        <dbReference type="ARBA" id="ARBA00023136"/>
    </source>
</evidence>
<dbReference type="GO" id="GO:0005637">
    <property type="term" value="C:nuclear inner membrane"/>
    <property type="evidence" value="ECO:0007669"/>
    <property type="project" value="UniProtKB-SubCell"/>
</dbReference>
<organism evidence="10 11">
    <name type="scientific">Psylliodes chrysocephalus</name>
    <dbReference type="NCBI Taxonomy" id="3402493"/>
    <lineage>
        <taxon>Eukaryota</taxon>
        <taxon>Metazoa</taxon>
        <taxon>Ecdysozoa</taxon>
        <taxon>Arthropoda</taxon>
        <taxon>Hexapoda</taxon>
        <taxon>Insecta</taxon>
        <taxon>Pterygota</taxon>
        <taxon>Neoptera</taxon>
        <taxon>Endopterygota</taxon>
        <taxon>Coleoptera</taxon>
        <taxon>Polyphaga</taxon>
        <taxon>Cucujiformia</taxon>
        <taxon>Chrysomeloidea</taxon>
        <taxon>Chrysomelidae</taxon>
        <taxon>Galerucinae</taxon>
        <taxon>Alticini</taxon>
        <taxon>Psylliodes</taxon>
    </lineage>
</organism>
<dbReference type="Pfam" id="PF09779">
    <property type="entry name" value="Ima1_N"/>
    <property type="match status" value="1"/>
</dbReference>
<evidence type="ECO:0000256" key="2">
    <source>
        <dbReference type="ARBA" id="ARBA00007600"/>
    </source>
</evidence>
<keyword evidence="5 8" id="KW-0472">Membrane</keyword>
<evidence type="ECO:0000256" key="3">
    <source>
        <dbReference type="ARBA" id="ARBA00022692"/>
    </source>
</evidence>
<dbReference type="GO" id="GO:0030473">
    <property type="term" value="P:nuclear migration along microtubule"/>
    <property type="evidence" value="ECO:0007669"/>
    <property type="project" value="TreeGrafter"/>
</dbReference>
<dbReference type="PANTHER" id="PTHR28646">
    <property type="entry name" value="TRANSMEMBRANE PROTEIN 201"/>
    <property type="match status" value="1"/>
</dbReference>
<feature type="region of interest" description="Disordered" evidence="7">
    <location>
        <begin position="369"/>
        <end position="402"/>
    </location>
</feature>
<keyword evidence="4 8" id="KW-1133">Transmembrane helix</keyword>
<proteinExistence type="inferred from homology"/>
<comment type="subcellular location">
    <subcellularLocation>
        <location evidence="1">Nucleus inner membrane</location>
        <topology evidence="1">Multi-pass membrane protein</topology>
    </subcellularLocation>
</comment>
<dbReference type="OrthoDB" id="5966927at2759"/>
<accession>A0A9P0GL82</accession>
<comment type="similarity">
    <text evidence="2">Belongs to the TMEM201 family.</text>
</comment>
<evidence type="ECO:0000256" key="4">
    <source>
        <dbReference type="ARBA" id="ARBA00022989"/>
    </source>
</evidence>
<dbReference type="GO" id="GO:0005521">
    <property type="term" value="F:lamin binding"/>
    <property type="evidence" value="ECO:0007669"/>
    <property type="project" value="TreeGrafter"/>
</dbReference>
<dbReference type="InterPro" id="IPR018617">
    <property type="entry name" value="Ima1_N"/>
</dbReference>
<dbReference type="PANTHER" id="PTHR28646:SF1">
    <property type="entry name" value="TRANSMEMBRANE PROTEIN 201"/>
    <property type="match status" value="1"/>
</dbReference>
<feature type="transmembrane region" description="Helical" evidence="8">
    <location>
        <begin position="277"/>
        <end position="295"/>
    </location>
</feature>
<protein>
    <recommendedName>
        <fullName evidence="9">Ima1 N-terminal domain-containing protein</fullName>
    </recommendedName>
</protein>